<dbReference type="InterPro" id="IPR037700">
    <property type="entry name" value="NUP88/NUP82"/>
</dbReference>
<keyword evidence="7" id="KW-0539">Nucleus</keyword>
<feature type="compositionally biased region" description="Basic and acidic residues" evidence="8">
    <location>
        <begin position="735"/>
        <end position="746"/>
    </location>
</feature>
<evidence type="ECO:0000256" key="8">
    <source>
        <dbReference type="SAM" id="MobiDB-lite"/>
    </source>
</evidence>
<evidence type="ECO:0000256" key="1">
    <source>
        <dbReference type="ARBA" id="ARBA00004567"/>
    </source>
</evidence>
<dbReference type="VEuPathDB" id="FungiDB:C8Q69DRAFT_460416"/>
<organism evidence="9 10">
    <name type="scientific">Byssochlamys spectabilis</name>
    <name type="common">Paecilomyces variotii</name>
    <dbReference type="NCBI Taxonomy" id="264951"/>
    <lineage>
        <taxon>Eukaryota</taxon>
        <taxon>Fungi</taxon>
        <taxon>Dikarya</taxon>
        <taxon>Ascomycota</taxon>
        <taxon>Pezizomycotina</taxon>
        <taxon>Eurotiomycetes</taxon>
        <taxon>Eurotiomycetidae</taxon>
        <taxon>Eurotiales</taxon>
        <taxon>Thermoascaceae</taxon>
        <taxon>Paecilomyces</taxon>
    </lineage>
</organism>
<keyword evidence="2" id="KW-0813">Transport</keyword>
<evidence type="ECO:0000256" key="7">
    <source>
        <dbReference type="ARBA" id="ARBA00023242"/>
    </source>
</evidence>
<sequence>MPKVISFTPPWLCRPSPGASFFTSAAPQSPGAQAGNGQALARHEGPTRILAKRGSEVFAVVDNQIRWSNLTTLKDEWQLEARSKRKSARQGDDTQNRTTEGTETGGDSSQAYYRVLTVPVYGQIRQLIPSPNGAFMAIVTAHTVHISVLPDSSHLSNNDPTPIRLKTYQLGPTTHVIPESPVISALWHPLGIYDNLCGCIVTVTADAAVRVWELDRNNHWSFDRPTLAIDLKKLVDGTSCDEDFSPSGFGKNKGFSADAFDMEVASASFGGSGHEGEAGWAPMTLWVAMRPGDLYALCPLLPSKWQAPSTTIPSLSAAIIPKLAALEEDATDVGDELTACRQQFDWLREIDNQDTLSVSEAFPEHQILTRPAVPSAIPRLQGPFRYDFGEEVDDLDLTDIHVIAAKVNMDDLMTGEEEEQFLEENSQDGLSATVICVSTASGRVDICLELDGVEGQWLPKAKKNAFTTPISEPSDLVLLESLETVREKSQQDYSWPTFTPDVHSRYSFFLTTANNVTSISLSSWVQRLEAELQSEDTSGSAFRLQVLCEGSLSLREQIIQAGEDVGTTEPGHLSTSLVFYDYDLGYLLLTYRDSHPYAALLDAPARAAFPSMADSVPSVSEALAHGPPVIAPRRAPYQVPSILYAESPLQSFVEKNVPHRHRHSLKEQVRLSPSTLDLVAAAHRLLSSHTNALERAASDLFRRCERLRGEMHDQLKQLADVAERIKGVSSEIGPDDQRKEGSRSEAALDKRLQAAKDRQEHLVQRYESIRNKVLNSGGRPLSEKEKAWIREVETVSQSIETKEGGDERSRALGQRLETAKNLAADLLAEVKRITTETPAGKEPGTPESPSAYPRVPGVPARLQRARLADAMRMVERESAVIDAITSRLERLNTSVS</sequence>
<feature type="region of interest" description="Disordered" evidence="8">
    <location>
        <begin position="727"/>
        <end position="746"/>
    </location>
</feature>
<evidence type="ECO:0000313" key="9">
    <source>
        <dbReference type="EMBL" id="RWQ96574.1"/>
    </source>
</evidence>
<keyword evidence="6" id="KW-0906">Nuclear pore complex</keyword>
<accession>A0A443HXV2</accession>
<keyword evidence="3" id="KW-0509">mRNA transport</keyword>
<keyword evidence="4" id="KW-0653">Protein transport</keyword>
<keyword evidence="10" id="KW-1185">Reference proteome</keyword>
<gene>
    <name evidence="9" type="ORF">C8Q69DRAFT_460416</name>
</gene>
<protein>
    <submittedName>
        <fullName evidence="9">Nuclear pore complex protein An-Nup82</fullName>
    </submittedName>
</protein>
<dbReference type="PANTHER" id="PTHR13257">
    <property type="entry name" value="NUCLEOPORIN NUP84-RELATED"/>
    <property type="match status" value="1"/>
</dbReference>
<dbReference type="EMBL" id="RCNU01000003">
    <property type="protein sequence ID" value="RWQ96574.1"/>
    <property type="molecule type" value="Genomic_DNA"/>
</dbReference>
<keyword evidence="5" id="KW-0811">Translocation</keyword>
<evidence type="ECO:0000256" key="5">
    <source>
        <dbReference type="ARBA" id="ARBA00023010"/>
    </source>
</evidence>
<evidence type="ECO:0000256" key="4">
    <source>
        <dbReference type="ARBA" id="ARBA00022927"/>
    </source>
</evidence>
<dbReference type="GO" id="GO:0006406">
    <property type="term" value="P:mRNA export from nucleus"/>
    <property type="evidence" value="ECO:0007669"/>
    <property type="project" value="TreeGrafter"/>
</dbReference>
<comment type="caution">
    <text evidence="9">The sequence shown here is derived from an EMBL/GenBank/DDBJ whole genome shotgun (WGS) entry which is preliminary data.</text>
</comment>
<dbReference type="GO" id="GO:0017056">
    <property type="term" value="F:structural constituent of nuclear pore"/>
    <property type="evidence" value="ECO:0007669"/>
    <property type="project" value="InterPro"/>
</dbReference>
<evidence type="ECO:0000313" key="10">
    <source>
        <dbReference type="Proteomes" id="UP000283841"/>
    </source>
</evidence>
<dbReference type="GeneID" id="39599434"/>
<comment type="subcellular location">
    <subcellularLocation>
        <location evidence="1">Nucleus</location>
        <location evidence="1">Nuclear pore complex</location>
    </subcellularLocation>
</comment>
<dbReference type="GO" id="GO:0006606">
    <property type="term" value="P:protein import into nucleus"/>
    <property type="evidence" value="ECO:0007669"/>
    <property type="project" value="TreeGrafter"/>
</dbReference>
<feature type="compositionally biased region" description="Polar residues" evidence="8">
    <location>
        <begin position="22"/>
        <end position="31"/>
    </location>
</feature>
<dbReference type="GO" id="GO:0000056">
    <property type="term" value="P:ribosomal small subunit export from nucleus"/>
    <property type="evidence" value="ECO:0007669"/>
    <property type="project" value="InterPro"/>
</dbReference>
<evidence type="ECO:0000256" key="2">
    <source>
        <dbReference type="ARBA" id="ARBA00022448"/>
    </source>
</evidence>
<dbReference type="GO" id="GO:0005643">
    <property type="term" value="C:nuclear pore"/>
    <property type="evidence" value="ECO:0007669"/>
    <property type="project" value="UniProtKB-SubCell"/>
</dbReference>
<reference evidence="9 10" key="1">
    <citation type="journal article" date="2018" name="Front. Microbiol.">
        <title>Genomic and genetic insights into a cosmopolitan fungus, Paecilomyces variotii (Eurotiales).</title>
        <authorList>
            <person name="Urquhart A.S."/>
            <person name="Mondo S.J."/>
            <person name="Makela M.R."/>
            <person name="Hane J.K."/>
            <person name="Wiebenga A."/>
            <person name="He G."/>
            <person name="Mihaltcheva S."/>
            <person name="Pangilinan J."/>
            <person name="Lipzen A."/>
            <person name="Barry K."/>
            <person name="de Vries R.P."/>
            <person name="Grigoriev I.V."/>
            <person name="Idnurm A."/>
        </authorList>
    </citation>
    <scope>NUCLEOTIDE SEQUENCE [LARGE SCALE GENOMIC DNA]</scope>
    <source>
        <strain evidence="9 10">CBS 101075</strain>
    </source>
</reference>
<name>A0A443HXV2_BYSSP</name>
<evidence type="ECO:0000256" key="3">
    <source>
        <dbReference type="ARBA" id="ARBA00022816"/>
    </source>
</evidence>
<dbReference type="AlphaFoldDB" id="A0A443HXV2"/>
<dbReference type="GO" id="GO:0000055">
    <property type="term" value="P:ribosomal large subunit export from nucleus"/>
    <property type="evidence" value="ECO:0007669"/>
    <property type="project" value="InterPro"/>
</dbReference>
<dbReference type="STRING" id="264951.A0A443HXV2"/>
<dbReference type="RefSeq" id="XP_028486219.1">
    <property type="nucleotide sequence ID" value="XM_028630157.1"/>
</dbReference>
<evidence type="ECO:0000256" key="6">
    <source>
        <dbReference type="ARBA" id="ARBA00023132"/>
    </source>
</evidence>
<dbReference type="Proteomes" id="UP000283841">
    <property type="component" value="Unassembled WGS sequence"/>
</dbReference>
<proteinExistence type="predicted"/>
<feature type="region of interest" description="Disordered" evidence="8">
    <location>
        <begin position="22"/>
        <end position="43"/>
    </location>
</feature>
<feature type="region of interest" description="Disordered" evidence="8">
    <location>
        <begin position="835"/>
        <end position="857"/>
    </location>
</feature>
<feature type="region of interest" description="Disordered" evidence="8">
    <location>
        <begin position="81"/>
        <end position="107"/>
    </location>
</feature>
<dbReference type="PANTHER" id="PTHR13257:SF0">
    <property type="entry name" value="NUCLEAR PORE COMPLEX PROTEIN NUP88"/>
    <property type="match status" value="1"/>
</dbReference>